<protein>
    <submittedName>
        <fullName evidence="1">Uncharacterized protein</fullName>
    </submittedName>
</protein>
<comment type="caution">
    <text evidence="1">The sequence shown here is derived from an EMBL/GenBank/DDBJ whole genome shotgun (WGS) entry which is preliminary data.</text>
</comment>
<dbReference type="Proteomes" id="UP000218231">
    <property type="component" value="Unassembled WGS sequence"/>
</dbReference>
<accession>A0A2A2M0E1</accession>
<name>A0A2A2M0E1_9BILA</name>
<proteinExistence type="predicted"/>
<reference evidence="1 2" key="1">
    <citation type="journal article" date="2017" name="Curr. Biol.">
        <title>Genome architecture and evolution of a unichromosomal asexual nematode.</title>
        <authorList>
            <person name="Fradin H."/>
            <person name="Zegar C."/>
            <person name="Gutwein M."/>
            <person name="Lucas J."/>
            <person name="Kovtun M."/>
            <person name="Corcoran D."/>
            <person name="Baugh L.R."/>
            <person name="Kiontke K."/>
            <person name="Gunsalus K."/>
            <person name="Fitch D.H."/>
            <person name="Piano F."/>
        </authorList>
    </citation>
    <scope>NUCLEOTIDE SEQUENCE [LARGE SCALE GENOMIC DNA]</scope>
    <source>
        <strain evidence="1">PF1309</strain>
    </source>
</reference>
<evidence type="ECO:0000313" key="2">
    <source>
        <dbReference type="Proteomes" id="UP000218231"/>
    </source>
</evidence>
<gene>
    <name evidence="1" type="ORF">WR25_13976</name>
</gene>
<sequence length="100" mass="11368">MSSLTQFPARSLGHSDTNLCRLSLFIRVATEVCLAEAAKNMHSMITRFPTPRLSYHFPHQQSCRAHSASTPTHRCPHPDHFCCPTSRCPKFIVFFLILLI</sequence>
<dbReference type="AlphaFoldDB" id="A0A2A2M0E1"/>
<organism evidence="1 2">
    <name type="scientific">Diploscapter pachys</name>
    <dbReference type="NCBI Taxonomy" id="2018661"/>
    <lineage>
        <taxon>Eukaryota</taxon>
        <taxon>Metazoa</taxon>
        <taxon>Ecdysozoa</taxon>
        <taxon>Nematoda</taxon>
        <taxon>Chromadorea</taxon>
        <taxon>Rhabditida</taxon>
        <taxon>Rhabditina</taxon>
        <taxon>Rhabditomorpha</taxon>
        <taxon>Rhabditoidea</taxon>
        <taxon>Rhabditidae</taxon>
        <taxon>Diploscapter</taxon>
    </lineage>
</organism>
<keyword evidence="2" id="KW-1185">Reference proteome</keyword>
<dbReference type="EMBL" id="LIAE01006283">
    <property type="protein sequence ID" value="PAV91908.1"/>
    <property type="molecule type" value="Genomic_DNA"/>
</dbReference>
<evidence type="ECO:0000313" key="1">
    <source>
        <dbReference type="EMBL" id="PAV91908.1"/>
    </source>
</evidence>